<dbReference type="EMBL" id="JDRY01000171">
    <property type="protein sequence ID" value="KGM93229.1"/>
    <property type="molecule type" value="Genomic_DNA"/>
</dbReference>
<dbReference type="Gene3D" id="3.40.50.1110">
    <property type="entry name" value="SGNH hydrolase"/>
    <property type="match status" value="1"/>
</dbReference>
<keyword evidence="2" id="KW-1133">Transmembrane helix</keyword>
<proteinExistence type="predicted"/>
<dbReference type="InterPro" id="IPR001087">
    <property type="entry name" value="GDSL"/>
</dbReference>
<dbReference type="GO" id="GO:0016788">
    <property type="term" value="F:hydrolase activity, acting on ester bonds"/>
    <property type="evidence" value="ECO:0007669"/>
    <property type="project" value="InterPro"/>
</dbReference>
<dbReference type="SUPFAM" id="SSF52266">
    <property type="entry name" value="SGNH hydrolase"/>
    <property type="match status" value="1"/>
</dbReference>
<keyword evidence="1" id="KW-0378">Hydrolase</keyword>
<evidence type="ECO:0000313" key="4">
    <source>
        <dbReference type="Proteomes" id="UP000030014"/>
    </source>
</evidence>
<name>A0A0A0HVS6_CLOBO</name>
<gene>
    <name evidence="3" type="ORF">Z955_15705</name>
</gene>
<protein>
    <submittedName>
        <fullName evidence="3">Thermolabile hemolysin</fullName>
    </submittedName>
</protein>
<dbReference type="PANTHER" id="PTHR45648">
    <property type="entry name" value="GDSL LIPASE/ACYLHYDROLASE FAMILY PROTEIN (AFU_ORTHOLOGUE AFUA_4G14700)"/>
    <property type="match status" value="1"/>
</dbReference>
<reference evidence="3 4" key="1">
    <citation type="submission" date="2014-01" db="EMBL/GenBank/DDBJ databases">
        <title>Plasmidome dynamics in the species complex Clostridium novyi sensu lato converts strains of independent lineages into distinctly different pathogens.</title>
        <authorList>
            <person name="Skarin H."/>
            <person name="Segerman B."/>
        </authorList>
    </citation>
    <scope>NUCLEOTIDE SEQUENCE [LARGE SCALE GENOMIC DNA]</scope>
    <source>
        <strain evidence="3 4">DC5</strain>
    </source>
</reference>
<feature type="transmembrane region" description="Helical" evidence="2">
    <location>
        <begin position="6"/>
        <end position="25"/>
    </location>
</feature>
<organism evidence="3 4">
    <name type="scientific">Clostridium botulinum C/D str. DC5</name>
    <dbReference type="NCBI Taxonomy" id="1443128"/>
    <lineage>
        <taxon>Bacteria</taxon>
        <taxon>Bacillati</taxon>
        <taxon>Bacillota</taxon>
        <taxon>Clostridia</taxon>
        <taxon>Eubacteriales</taxon>
        <taxon>Clostridiaceae</taxon>
        <taxon>Clostridium</taxon>
    </lineage>
</organism>
<dbReference type="InterPro" id="IPR036514">
    <property type="entry name" value="SGNH_hydro_sf"/>
</dbReference>
<sequence>MKKKFVFMVTIILTCIVVFGGIKYLTSRKKISEKITQVVAFGDSYSDNGQAKKISTQIMADPNRPKEAYLKPSDKLYWNGRYSNGNTAVEVLSQKLSVPLTNYATGGATTGEKNYSDWTDYLGNTGVLGQIEKFKKSLKTDNADPDALYFIFASANDYFKFMDYSMPGKIENVADNAVNNINTAVKKLAGLGAKKFFVVNSSDLTLVPYEIANNRTKSAEAFVSRVNKKLPESLKELQKNLNVKIMMFDLPKVSEKIMKNPSKYGLVELKKECQSTYPKVKPACANQDQYYFWDEWHYSRAVHKILGGEMYSKVKIFK</sequence>
<evidence type="ECO:0000256" key="2">
    <source>
        <dbReference type="SAM" id="Phobius"/>
    </source>
</evidence>
<dbReference type="CDD" id="cd01846">
    <property type="entry name" value="fatty_acyltransferase_like"/>
    <property type="match status" value="1"/>
</dbReference>
<dbReference type="AlphaFoldDB" id="A0A0A0HVS6"/>
<comment type="caution">
    <text evidence="3">The sequence shown here is derived from an EMBL/GenBank/DDBJ whole genome shotgun (WGS) entry which is preliminary data.</text>
</comment>
<evidence type="ECO:0000313" key="3">
    <source>
        <dbReference type="EMBL" id="KGM93229.1"/>
    </source>
</evidence>
<evidence type="ECO:0000256" key="1">
    <source>
        <dbReference type="ARBA" id="ARBA00022801"/>
    </source>
</evidence>
<dbReference type="RefSeq" id="WP_039258768.1">
    <property type="nucleotide sequence ID" value="NZ_JDRY01000171.1"/>
</dbReference>
<dbReference type="Pfam" id="PF00657">
    <property type="entry name" value="Lipase_GDSL"/>
    <property type="match status" value="1"/>
</dbReference>
<dbReference type="PANTHER" id="PTHR45648:SF22">
    <property type="entry name" value="GDSL LIPASE_ACYLHYDROLASE FAMILY PROTEIN (AFU_ORTHOLOGUE AFUA_4G14700)"/>
    <property type="match status" value="1"/>
</dbReference>
<dbReference type="Proteomes" id="UP000030014">
    <property type="component" value="Unassembled WGS sequence"/>
</dbReference>
<keyword evidence="2" id="KW-0472">Membrane</keyword>
<keyword evidence="2" id="KW-0812">Transmembrane</keyword>
<dbReference type="InterPro" id="IPR051058">
    <property type="entry name" value="GDSL_Est/Lipase"/>
</dbReference>
<accession>A0A0A0HVS6</accession>